<evidence type="ECO:0000256" key="4">
    <source>
        <dbReference type="ARBA" id="ARBA00023204"/>
    </source>
</evidence>
<protein>
    <submittedName>
        <fullName evidence="6">Uncharacterized protein</fullName>
    </submittedName>
</protein>
<feature type="repeat" description="WD" evidence="5">
    <location>
        <begin position="186"/>
        <end position="221"/>
    </location>
</feature>
<sequence>MELQQYRIMSSRETQGAEHGLKLRNTILSNRFRTLDLSPVKYVARVHKAPVQALQIETVESRYLLAAGANSNINIFDLDVRPDAKKNDKAVVPSISKIAGTHKFQVSGVNWLPGDTGLFTTGSMDTTVKVWDTNTSECVCTFSLQSKVYSHALSPVAASHTLIGCGLAEPRVRLCDLRTGGAVHSLTGHQAAVLSAKWSPMNEFILATGSVDKSIRFWDIRKARACVFALDSNNSDRTRPNYMGGVDVTAHDGIVNGLCFTSDGMYLVSTGHDERVRLWDMTSGRNTLTNYGSHLINRVGQEVCPVVTPVNMCHPPLLYHPSDNRQILVFDMLTGELVKRLRGHFARVGCVALRSHHQELYSGGNDHEILVWTPMKDELPDDFQTTSTRSIQITTKAWSDDD</sequence>
<keyword evidence="2" id="KW-0677">Repeat</keyword>
<evidence type="ECO:0000256" key="5">
    <source>
        <dbReference type="PROSITE-ProRule" id="PRU00221"/>
    </source>
</evidence>
<evidence type="ECO:0000256" key="2">
    <source>
        <dbReference type="ARBA" id="ARBA00022737"/>
    </source>
</evidence>
<dbReference type="InterPro" id="IPR042238">
    <property type="entry name" value="Rad28/ERCC8/Ckn1/ATCSA-1"/>
</dbReference>
<dbReference type="GO" id="GO:0043161">
    <property type="term" value="P:proteasome-mediated ubiquitin-dependent protein catabolic process"/>
    <property type="evidence" value="ECO:0007669"/>
    <property type="project" value="TreeGrafter"/>
</dbReference>
<evidence type="ECO:0000256" key="1">
    <source>
        <dbReference type="ARBA" id="ARBA00022574"/>
    </source>
</evidence>
<dbReference type="CDD" id="cd00200">
    <property type="entry name" value="WD40"/>
    <property type="match status" value="1"/>
</dbReference>
<name>A0A507CWR0_9FUNG</name>
<organism evidence="6 7">
    <name type="scientific">Synchytrium endobioticum</name>
    <dbReference type="NCBI Taxonomy" id="286115"/>
    <lineage>
        <taxon>Eukaryota</taxon>
        <taxon>Fungi</taxon>
        <taxon>Fungi incertae sedis</taxon>
        <taxon>Chytridiomycota</taxon>
        <taxon>Chytridiomycota incertae sedis</taxon>
        <taxon>Chytridiomycetes</taxon>
        <taxon>Synchytriales</taxon>
        <taxon>Synchytriaceae</taxon>
        <taxon>Synchytrium</taxon>
    </lineage>
</organism>
<keyword evidence="1 5" id="KW-0853">WD repeat</keyword>
<dbReference type="InterPro" id="IPR020472">
    <property type="entry name" value="WD40_PAC1"/>
</dbReference>
<accession>A0A507CWR0</accession>
<feature type="repeat" description="WD" evidence="5">
    <location>
        <begin position="248"/>
        <end position="289"/>
    </location>
</feature>
<dbReference type="OrthoDB" id="361494at2759"/>
<dbReference type="GO" id="GO:0006283">
    <property type="term" value="P:transcription-coupled nucleotide-excision repair"/>
    <property type="evidence" value="ECO:0007669"/>
    <property type="project" value="InterPro"/>
</dbReference>
<evidence type="ECO:0000313" key="6">
    <source>
        <dbReference type="EMBL" id="TPX43583.1"/>
    </source>
</evidence>
<dbReference type="GO" id="GO:0000109">
    <property type="term" value="C:nucleotide-excision repair complex"/>
    <property type="evidence" value="ECO:0007669"/>
    <property type="project" value="TreeGrafter"/>
</dbReference>
<dbReference type="Proteomes" id="UP000320475">
    <property type="component" value="Unassembled WGS sequence"/>
</dbReference>
<evidence type="ECO:0000313" key="7">
    <source>
        <dbReference type="Proteomes" id="UP000320475"/>
    </source>
</evidence>
<reference evidence="6 7" key="1">
    <citation type="journal article" date="2019" name="Sci. Rep.">
        <title>Comparative genomics of chytrid fungi reveal insights into the obligate biotrophic and pathogenic lifestyle of Synchytrium endobioticum.</title>
        <authorList>
            <person name="van de Vossenberg B.T.L.H."/>
            <person name="Warris S."/>
            <person name="Nguyen H.D.T."/>
            <person name="van Gent-Pelzer M.P.E."/>
            <person name="Joly D.L."/>
            <person name="van de Geest H.C."/>
            <person name="Bonants P.J.M."/>
            <person name="Smith D.S."/>
            <person name="Levesque C.A."/>
            <person name="van der Lee T.A.J."/>
        </authorList>
    </citation>
    <scope>NUCLEOTIDE SEQUENCE [LARGE SCALE GENOMIC DNA]</scope>
    <source>
        <strain evidence="6 7">LEV6574</strain>
    </source>
</reference>
<dbReference type="InterPro" id="IPR015943">
    <property type="entry name" value="WD40/YVTN_repeat-like_dom_sf"/>
</dbReference>
<keyword evidence="4" id="KW-0234">DNA repair</keyword>
<dbReference type="GO" id="GO:0000209">
    <property type="term" value="P:protein polyubiquitination"/>
    <property type="evidence" value="ECO:0007669"/>
    <property type="project" value="TreeGrafter"/>
</dbReference>
<feature type="repeat" description="WD" evidence="5">
    <location>
        <begin position="341"/>
        <end position="372"/>
    </location>
</feature>
<dbReference type="EMBL" id="QEAM01000217">
    <property type="protein sequence ID" value="TPX43583.1"/>
    <property type="molecule type" value="Genomic_DNA"/>
</dbReference>
<dbReference type="PRINTS" id="PR00320">
    <property type="entry name" value="GPROTEINBRPT"/>
</dbReference>
<dbReference type="InterPro" id="IPR019775">
    <property type="entry name" value="WD40_repeat_CS"/>
</dbReference>
<evidence type="ECO:0000256" key="3">
    <source>
        <dbReference type="ARBA" id="ARBA00022763"/>
    </source>
</evidence>
<dbReference type="AlphaFoldDB" id="A0A507CWR0"/>
<dbReference type="PANTHER" id="PTHR46202:SF1">
    <property type="entry name" value="DNA EXCISION REPAIR PROTEIN ERCC-8"/>
    <property type="match status" value="1"/>
</dbReference>
<dbReference type="SMART" id="SM00320">
    <property type="entry name" value="WD40"/>
    <property type="match status" value="5"/>
</dbReference>
<proteinExistence type="predicted"/>
<comment type="caution">
    <text evidence="6">The sequence shown here is derived from an EMBL/GenBank/DDBJ whole genome shotgun (WGS) entry which is preliminary data.</text>
</comment>
<dbReference type="PANTHER" id="PTHR46202">
    <property type="entry name" value="DNA EXCISION REPAIR PROTEIN ERCC-8"/>
    <property type="match status" value="1"/>
</dbReference>
<dbReference type="PROSITE" id="PS00678">
    <property type="entry name" value="WD_REPEATS_1"/>
    <property type="match status" value="2"/>
</dbReference>
<dbReference type="InterPro" id="IPR036322">
    <property type="entry name" value="WD40_repeat_dom_sf"/>
</dbReference>
<dbReference type="GO" id="GO:0031464">
    <property type="term" value="C:Cul4A-RING E3 ubiquitin ligase complex"/>
    <property type="evidence" value="ECO:0007669"/>
    <property type="project" value="TreeGrafter"/>
</dbReference>
<dbReference type="PROSITE" id="PS50082">
    <property type="entry name" value="WD_REPEATS_2"/>
    <property type="match status" value="4"/>
</dbReference>
<feature type="repeat" description="WD" evidence="5">
    <location>
        <begin position="99"/>
        <end position="141"/>
    </location>
</feature>
<dbReference type="Gene3D" id="2.130.10.10">
    <property type="entry name" value="YVTN repeat-like/Quinoprotein amine dehydrogenase"/>
    <property type="match status" value="1"/>
</dbReference>
<gene>
    <name evidence="6" type="ORF">SeLEV6574_g04979</name>
</gene>
<dbReference type="SUPFAM" id="SSF50978">
    <property type="entry name" value="WD40 repeat-like"/>
    <property type="match status" value="1"/>
</dbReference>
<dbReference type="InterPro" id="IPR001680">
    <property type="entry name" value="WD40_rpt"/>
</dbReference>
<dbReference type="PROSITE" id="PS50294">
    <property type="entry name" value="WD_REPEATS_REGION"/>
    <property type="match status" value="3"/>
</dbReference>
<keyword evidence="3" id="KW-0227">DNA damage</keyword>
<dbReference type="Pfam" id="PF00400">
    <property type="entry name" value="WD40"/>
    <property type="match status" value="4"/>
</dbReference>